<evidence type="ECO:0000313" key="4">
    <source>
        <dbReference type="Proteomes" id="UP001281305"/>
    </source>
</evidence>
<dbReference type="Gene3D" id="3.50.80.20">
    <property type="entry name" value="D-Ala-D-Ala carboxypeptidase C, peptidase S13"/>
    <property type="match status" value="1"/>
</dbReference>
<keyword evidence="3" id="KW-0645">Protease</keyword>
<dbReference type="Proteomes" id="UP001281305">
    <property type="component" value="Chromosome"/>
</dbReference>
<proteinExistence type="inferred from homology"/>
<gene>
    <name evidence="3" type="primary">dacB</name>
    <name evidence="3" type="ORF">RZS32_011830</name>
</gene>
<dbReference type="Gene3D" id="3.40.710.10">
    <property type="entry name" value="DD-peptidase/beta-lactamase superfamily"/>
    <property type="match status" value="1"/>
</dbReference>
<evidence type="ECO:0000313" key="3">
    <source>
        <dbReference type="EMBL" id="WYK17111.1"/>
    </source>
</evidence>
<dbReference type="PANTHER" id="PTHR30023">
    <property type="entry name" value="D-ALANYL-D-ALANINE CARBOXYPEPTIDASE"/>
    <property type="match status" value="1"/>
</dbReference>
<organism evidence="3 4">
    <name type="scientific">Roseovarius rhodophyticola</name>
    <dbReference type="NCBI Taxonomy" id="3080827"/>
    <lineage>
        <taxon>Bacteria</taxon>
        <taxon>Pseudomonadati</taxon>
        <taxon>Pseudomonadota</taxon>
        <taxon>Alphaproteobacteria</taxon>
        <taxon>Rhodobacterales</taxon>
        <taxon>Roseobacteraceae</taxon>
        <taxon>Roseovarius</taxon>
    </lineage>
</organism>
<evidence type="ECO:0000256" key="1">
    <source>
        <dbReference type="ARBA" id="ARBA00006096"/>
    </source>
</evidence>
<protein>
    <submittedName>
        <fullName evidence="3">D-alanyl-D-alanine carboxypeptidase/D-alanyl-D-alanine-endopeptidase</fullName>
        <ecNumber evidence="3">3.4.16.4</ecNumber>
    </submittedName>
</protein>
<comment type="similarity">
    <text evidence="1">Belongs to the peptidase S13 family.</text>
</comment>
<dbReference type="NCBIfam" id="TIGR00666">
    <property type="entry name" value="PBP4"/>
    <property type="match status" value="1"/>
</dbReference>
<dbReference type="PRINTS" id="PR00922">
    <property type="entry name" value="DADACBPTASE3"/>
</dbReference>
<sequence>MDSSSGKVLEAMNGAKGLPPASVTKALTALYALDVLGGDFRFETRLLATGPVKDGVLDGDLILAGGGDPTLDTDVFGDMVKRLKAAGVNRVTGRLRCWAGAVPFVRAIDPGQPDHVGYNPSISGLNLNFNRVHFEWKRKGQNYDVTMEARTKRYRPAVKAARMDISNRKGPVYVYSDGGDHDQWSVARRALGNGGARWLPVRYPHTYATEVFARLAEVNDISLTAGEPVKSLPDAPLLVSHQSAPLTDILQDMLKFSTNLTAELVGMTASLRRRGRRTGLAVSAREMSTWAQNELGMKNARLADHSGLSDASRLTAVDLAKALARFGKSEVLKPILKPITLRDKNGSPNKGHPIQVAAKTGTLYFVSSLAGYATTPKGKDLAFAIFTANDDLRAKVDSKNDTRPQGSKSWNTRSKRLQQKLIERWSTLYG</sequence>
<dbReference type="InterPro" id="IPR000667">
    <property type="entry name" value="Peptidase_S13"/>
</dbReference>
<name>A0ABZ2TBU6_9RHOB</name>
<keyword evidence="3" id="KW-0121">Carboxypeptidase</keyword>
<evidence type="ECO:0000256" key="2">
    <source>
        <dbReference type="ARBA" id="ARBA00022801"/>
    </source>
</evidence>
<keyword evidence="2 3" id="KW-0378">Hydrolase</keyword>
<reference evidence="3 4" key="1">
    <citation type="submission" date="2024-02" db="EMBL/GenBank/DDBJ databases">
        <title>Roseovarius strain W115 nov., isolated from a marine algae.</title>
        <authorList>
            <person name="Lee M.W."/>
            <person name="Lee J.K."/>
            <person name="Kim J.M."/>
            <person name="Choi D.G."/>
            <person name="Baek J.H."/>
            <person name="Bayburt H."/>
            <person name="Jung J.J."/>
            <person name="Han D.M."/>
            <person name="Jeon C.O."/>
        </authorList>
    </citation>
    <scope>NUCLEOTIDE SEQUENCE [LARGE SCALE GENOMIC DNA]</scope>
    <source>
        <strain evidence="3 4">W115</strain>
    </source>
</reference>
<dbReference type="SUPFAM" id="SSF56601">
    <property type="entry name" value="beta-lactamase/transpeptidase-like"/>
    <property type="match status" value="1"/>
</dbReference>
<dbReference type="EC" id="3.4.16.4" evidence="3"/>
<dbReference type="GO" id="GO:0009002">
    <property type="term" value="F:serine-type D-Ala-D-Ala carboxypeptidase activity"/>
    <property type="evidence" value="ECO:0007669"/>
    <property type="project" value="UniProtKB-EC"/>
</dbReference>
<accession>A0ABZ2TBU6</accession>
<dbReference type="RefSeq" id="WP_339106637.1">
    <property type="nucleotide sequence ID" value="NZ_CP146606.1"/>
</dbReference>
<dbReference type="Pfam" id="PF02113">
    <property type="entry name" value="Peptidase_S13"/>
    <property type="match status" value="1"/>
</dbReference>
<dbReference type="EMBL" id="CP146606">
    <property type="protein sequence ID" value="WYK17111.1"/>
    <property type="molecule type" value="Genomic_DNA"/>
</dbReference>
<dbReference type="PANTHER" id="PTHR30023:SF0">
    <property type="entry name" value="PENICILLIN-SENSITIVE CARBOXYPEPTIDASE A"/>
    <property type="match status" value="1"/>
</dbReference>
<dbReference type="InterPro" id="IPR012338">
    <property type="entry name" value="Beta-lactam/transpept-like"/>
</dbReference>
<keyword evidence="4" id="KW-1185">Reference proteome</keyword>